<dbReference type="InterPro" id="IPR052937">
    <property type="entry name" value="Inner_membrane_protein"/>
</dbReference>
<accession>A0A6P1ZNL4</accession>
<dbReference type="NCBIfam" id="NF008741">
    <property type="entry name" value="PRK11770.1-3"/>
    <property type="match status" value="1"/>
</dbReference>
<evidence type="ECO:0000313" key="4">
    <source>
        <dbReference type="EMBL" id="TVM35965.1"/>
    </source>
</evidence>
<protein>
    <submittedName>
        <fullName evidence="4">YccF domain-containing protein</fullName>
    </submittedName>
</protein>
<dbReference type="InterPro" id="IPR031308">
    <property type="entry name" value="UCP028777"/>
</dbReference>
<evidence type="ECO:0000256" key="1">
    <source>
        <dbReference type="SAM" id="Phobius"/>
    </source>
</evidence>
<organism evidence="4 5">
    <name type="scientific">Oceanidesulfovibrio marinus</name>
    <dbReference type="NCBI Taxonomy" id="370038"/>
    <lineage>
        <taxon>Bacteria</taxon>
        <taxon>Pseudomonadati</taxon>
        <taxon>Thermodesulfobacteriota</taxon>
        <taxon>Desulfovibrionia</taxon>
        <taxon>Desulfovibrionales</taxon>
        <taxon>Desulfovibrionaceae</taxon>
        <taxon>Oceanidesulfovibrio</taxon>
    </lineage>
</organism>
<evidence type="ECO:0000313" key="5">
    <source>
        <dbReference type="Proteomes" id="UP000434052"/>
    </source>
</evidence>
<dbReference type="AlphaFoldDB" id="A0A6P1ZNL4"/>
<keyword evidence="1" id="KW-1133">Transmembrane helix</keyword>
<keyword evidence="1" id="KW-0472">Membrane</keyword>
<feature type="domain" description="Inner membrane component" evidence="2">
    <location>
        <begin position="5"/>
        <end position="55"/>
    </location>
</feature>
<sequence>MLTLILNVLWFILGGWAMGLMWWLAGIVMFITIIGIPWGSACFRIGLLAFWPFGRTVVHRGNLGQQDMGTGAAGFLGNVIWFVLAGIWLAIGHLLEAIALAITIIGIPFAFQHLKLARITLAPIGTAIVDTDVWEQIRLKG</sequence>
<keyword evidence="6" id="KW-1185">Reference proteome</keyword>
<evidence type="ECO:0000259" key="2">
    <source>
        <dbReference type="Pfam" id="PF03733"/>
    </source>
</evidence>
<proteinExistence type="predicted"/>
<dbReference type="NCBIfam" id="NF008742">
    <property type="entry name" value="PRK11770.1-4"/>
    <property type="match status" value="1"/>
</dbReference>
<dbReference type="RefSeq" id="WP_144234296.1">
    <property type="nucleotide sequence ID" value="NZ_CP039543.1"/>
</dbReference>
<name>A0A6P1ZNL4_9BACT</name>
<keyword evidence="1" id="KW-0812">Transmembrane</keyword>
<dbReference type="PANTHER" id="PTHR42903">
    <property type="entry name" value="INNER MEMBRANE PROTEIN YCCF"/>
    <property type="match status" value="1"/>
</dbReference>
<gene>
    <name evidence="4" type="ORF">DQK91_04770</name>
    <name evidence="3" type="ORF">E8L03_13665</name>
</gene>
<dbReference type="InterPro" id="IPR005185">
    <property type="entry name" value="YccF"/>
</dbReference>
<dbReference type="PANTHER" id="PTHR42903:SF1">
    <property type="entry name" value="INNER MEMBRANE PROTEIN YCCF"/>
    <property type="match status" value="1"/>
</dbReference>
<dbReference type="GO" id="GO:0005886">
    <property type="term" value="C:plasma membrane"/>
    <property type="evidence" value="ECO:0007669"/>
    <property type="project" value="TreeGrafter"/>
</dbReference>
<dbReference type="NCBIfam" id="NF008740">
    <property type="entry name" value="PRK11770.1-2"/>
    <property type="match status" value="1"/>
</dbReference>
<dbReference type="EMBL" id="QMIF01000002">
    <property type="protein sequence ID" value="TVM35965.1"/>
    <property type="molecule type" value="Genomic_DNA"/>
</dbReference>
<feature type="transmembrane region" description="Helical" evidence="1">
    <location>
        <begin position="27"/>
        <end position="51"/>
    </location>
</feature>
<dbReference type="EMBL" id="CP039543">
    <property type="protein sequence ID" value="QJT09919.1"/>
    <property type="molecule type" value="Genomic_DNA"/>
</dbReference>
<feature type="transmembrane region" description="Helical" evidence="1">
    <location>
        <begin position="72"/>
        <end position="91"/>
    </location>
</feature>
<feature type="domain" description="Inner membrane component" evidence="2">
    <location>
        <begin position="76"/>
        <end position="125"/>
    </location>
</feature>
<dbReference type="Proteomes" id="UP000434052">
    <property type="component" value="Unassembled WGS sequence"/>
</dbReference>
<evidence type="ECO:0000313" key="6">
    <source>
        <dbReference type="Proteomes" id="UP000503251"/>
    </source>
</evidence>
<dbReference type="OrthoDB" id="3238663at2"/>
<dbReference type="PIRSF" id="PIRSF028777">
    <property type="entry name" value="UCP028777"/>
    <property type="match status" value="1"/>
</dbReference>
<dbReference type="Pfam" id="PF03733">
    <property type="entry name" value="YccF"/>
    <property type="match status" value="2"/>
</dbReference>
<dbReference type="Proteomes" id="UP000503251">
    <property type="component" value="Chromosome"/>
</dbReference>
<reference evidence="4 5" key="1">
    <citation type="submission" date="2018-06" db="EMBL/GenBank/DDBJ databases">
        <title>Complete genome of Desulfovibrio marinus P48SEP.</title>
        <authorList>
            <person name="Crispim J.S."/>
            <person name="Vidigal P.M.P."/>
            <person name="Silva L.C.F."/>
            <person name="Araujo L.C."/>
            <person name="Laguardia C.N."/>
            <person name="Dias R.S."/>
            <person name="Sousa M.P."/>
            <person name="Paula S.O."/>
            <person name="Silva C."/>
        </authorList>
    </citation>
    <scope>NUCLEOTIDE SEQUENCE [LARGE SCALE GENOMIC DNA]</scope>
    <source>
        <strain evidence="4 5">P48SEP</strain>
    </source>
</reference>
<reference evidence="3 6" key="2">
    <citation type="submission" date="2019-04" db="EMBL/GenBank/DDBJ databases">
        <title>Isolation and culture of sulfate reducing bacteria from the cold seep of the South China Sea.</title>
        <authorList>
            <person name="Sun C."/>
            <person name="Liu R."/>
        </authorList>
    </citation>
    <scope>NUCLEOTIDE SEQUENCE [LARGE SCALE GENOMIC DNA]</scope>
    <source>
        <strain evidence="3 6">CS1</strain>
    </source>
</reference>
<evidence type="ECO:0000313" key="3">
    <source>
        <dbReference type="EMBL" id="QJT09919.1"/>
    </source>
</evidence>
<feature type="transmembrane region" description="Helical" evidence="1">
    <location>
        <begin position="97"/>
        <end position="114"/>
    </location>
</feature>